<comment type="caution">
    <text evidence="1">The sequence shown here is derived from an EMBL/GenBank/DDBJ whole genome shotgun (WGS) entry which is preliminary data.</text>
</comment>
<gene>
    <name evidence="1" type="ORF">EVAR_75655_1</name>
</gene>
<evidence type="ECO:0000313" key="2">
    <source>
        <dbReference type="Proteomes" id="UP000299102"/>
    </source>
</evidence>
<proteinExistence type="predicted"/>
<accession>A0A4C1U022</accession>
<keyword evidence="2" id="KW-1185">Reference proteome</keyword>
<protein>
    <submittedName>
        <fullName evidence="1">Uncharacterized protein</fullName>
    </submittedName>
</protein>
<sequence length="140" mass="15534">MVIYTRNLSGVTSALPASCEGIVYPMRAIGLMEAGKREWATRTLTHWTENNSDLAQFSRVGIIASARWGQSVIFRRQWPRAYRTASTGKGASLTVDAKRRTAPALKSKELRFEFPSARAVLMSYVCSNCVVFRGERGSLA</sequence>
<dbReference type="Proteomes" id="UP000299102">
    <property type="component" value="Unassembled WGS sequence"/>
</dbReference>
<dbReference type="EMBL" id="BGZK01000110">
    <property type="protein sequence ID" value="GBP19683.1"/>
    <property type="molecule type" value="Genomic_DNA"/>
</dbReference>
<organism evidence="1 2">
    <name type="scientific">Eumeta variegata</name>
    <name type="common">Bagworm moth</name>
    <name type="synonym">Eumeta japonica</name>
    <dbReference type="NCBI Taxonomy" id="151549"/>
    <lineage>
        <taxon>Eukaryota</taxon>
        <taxon>Metazoa</taxon>
        <taxon>Ecdysozoa</taxon>
        <taxon>Arthropoda</taxon>
        <taxon>Hexapoda</taxon>
        <taxon>Insecta</taxon>
        <taxon>Pterygota</taxon>
        <taxon>Neoptera</taxon>
        <taxon>Endopterygota</taxon>
        <taxon>Lepidoptera</taxon>
        <taxon>Glossata</taxon>
        <taxon>Ditrysia</taxon>
        <taxon>Tineoidea</taxon>
        <taxon>Psychidae</taxon>
        <taxon>Oiketicinae</taxon>
        <taxon>Eumeta</taxon>
    </lineage>
</organism>
<name>A0A4C1U022_EUMVA</name>
<reference evidence="1 2" key="1">
    <citation type="journal article" date="2019" name="Commun. Biol.">
        <title>The bagworm genome reveals a unique fibroin gene that provides high tensile strength.</title>
        <authorList>
            <person name="Kono N."/>
            <person name="Nakamura H."/>
            <person name="Ohtoshi R."/>
            <person name="Tomita M."/>
            <person name="Numata K."/>
            <person name="Arakawa K."/>
        </authorList>
    </citation>
    <scope>NUCLEOTIDE SEQUENCE [LARGE SCALE GENOMIC DNA]</scope>
</reference>
<dbReference type="AlphaFoldDB" id="A0A4C1U022"/>
<evidence type="ECO:0000313" key="1">
    <source>
        <dbReference type="EMBL" id="GBP19683.1"/>
    </source>
</evidence>